<protein>
    <submittedName>
        <fullName evidence="3">von Willebrand factor type A domain-containing protein</fullName>
    </submittedName>
</protein>
<reference evidence="3 4" key="1">
    <citation type="submission" date="2018-02" db="EMBL/GenBank/DDBJ databases">
        <title>Genomic Encyclopedia of Archaeal and Bacterial Type Strains, Phase II (KMG-II): from individual species to whole genera.</title>
        <authorList>
            <person name="Goeker M."/>
        </authorList>
    </citation>
    <scope>NUCLEOTIDE SEQUENCE [LARGE SCALE GENOMIC DNA]</scope>
    <source>
        <strain evidence="3 4">YU 961-1</strain>
    </source>
</reference>
<sequence>MGRHSSPKRPKWGFGSTVVLLVVLLALVVGGWFALDTLRNRETTASCEVEVLRVVAAPDIAPVVEAVGKLSTDACHRIEVDAKPSSAAVESLAVTDASQAPDVWIPESSLWLRRAQERGAWPNDVSGSSIASSPVVLAMTEDLAKSLGWPDAAPTWAAALSRDVAAGIADPTKDPIGLSALIGIRAATATAADPGAASTTAMRHLSPNTMPQASDLFTRLPGTSSTAGPINAFPASENSVLRYNAGNPPFGLVAAYADTPSLDYPYAILPTVSDTLRPLADRFLDQLHKPETLSSMADAGFRAPDGSFAGTRAADNRTSTQALNSIPLPTPDEAVQVLTQWAGVNLSARMQILLDVSGSMAEPVPGTGMDRMALTIQAAEHGIGMFRPTTKFGLWLFATNLDGDKDYRELLPVRPVTEQLNSGAMQKLRDVHAIRGGATGLYDSVLAAYQSARTNWEPGRLNLVVVLTDGKNEDRDGITRDKLLEELGKLQDPKRPLPIVGMGIGPDVDTAELEAIARPTGGQVYSTPDPGKVGEIFYQALSKLLCPPQSCRK</sequence>
<organism evidence="3 4">
    <name type="scientific">Actinokineospora auranticolor</name>
    <dbReference type="NCBI Taxonomy" id="155976"/>
    <lineage>
        <taxon>Bacteria</taxon>
        <taxon>Bacillati</taxon>
        <taxon>Actinomycetota</taxon>
        <taxon>Actinomycetes</taxon>
        <taxon>Pseudonocardiales</taxon>
        <taxon>Pseudonocardiaceae</taxon>
        <taxon>Actinokineospora</taxon>
    </lineage>
</organism>
<evidence type="ECO:0000313" key="3">
    <source>
        <dbReference type="EMBL" id="PPK70458.1"/>
    </source>
</evidence>
<feature type="domain" description="VWFA" evidence="2">
    <location>
        <begin position="349"/>
        <end position="541"/>
    </location>
</feature>
<proteinExistence type="predicted"/>
<dbReference type="OrthoDB" id="5621159at2"/>
<dbReference type="Gene3D" id="3.40.50.410">
    <property type="entry name" value="von Willebrand factor, type A domain"/>
    <property type="match status" value="1"/>
</dbReference>
<dbReference type="Pfam" id="PF13531">
    <property type="entry name" value="SBP_bac_11"/>
    <property type="match status" value="1"/>
</dbReference>
<name>A0A2S6GZ23_9PSEU</name>
<dbReference type="SMART" id="SM00327">
    <property type="entry name" value="VWA"/>
    <property type="match status" value="1"/>
</dbReference>
<accession>A0A2S6GZ23</accession>
<dbReference type="Proteomes" id="UP000239203">
    <property type="component" value="Unassembled WGS sequence"/>
</dbReference>
<dbReference type="InterPro" id="IPR002035">
    <property type="entry name" value="VWF_A"/>
</dbReference>
<gene>
    <name evidence="3" type="ORF">CLV40_102373</name>
</gene>
<evidence type="ECO:0000313" key="4">
    <source>
        <dbReference type="Proteomes" id="UP000239203"/>
    </source>
</evidence>
<keyword evidence="1" id="KW-1133">Transmembrane helix</keyword>
<dbReference type="PROSITE" id="PS50234">
    <property type="entry name" value="VWFA"/>
    <property type="match status" value="1"/>
</dbReference>
<feature type="transmembrane region" description="Helical" evidence="1">
    <location>
        <begin position="12"/>
        <end position="35"/>
    </location>
</feature>
<keyword evidence="1" id="KW-0812">Transmembrane</keyword>
<dbReference type="EMBL" id="PTIX01000002">
    <property type="protein sequence ID" value="PPK70458.1"/>
    <property type="molecule type" value="Genomic_DNA"/>
</dbReference>
<dbReference type="AlphaFoldDB" id="A0A2S6GZ23"/>
<comment type="caution">
    <text evidence="3">The sequence shown here is derived from an EMBL/GenBank/DDBJ whole genome shotgun (WGS) entry which is preliminary data.</text>
</comment>
<keyword evidence="4" id="KW-1185">Reference proteome</keyword>
<keyword evidence="1" id="KW-0472">Membrane</keyword>
<dbReference type="SUPFAM" id="SSF53850">
    <property type="entry name" value="Periplasmic binding protein-like II"/>
    <property type="match status" value="1"/>
</dbReference>
<evidence type="ECO:0000256" key="1">
    <source>
        <dbReference type="SAM" id="Phobius"/>
    </source>
</evidence>
<dbReference type="InterPro" id="IPR036465">
    <property type="entry name" value="vWFA_dom_sf"/>
</dbReference>
<evidence type="ECO:0000259" key="2">
    <source>
        <dbReference type="PROSITE" id="PS50234"/>
    </source>
</evidence>
<dbReference type="Pfam" id="PF00092">
    <property type="entry name" value="VWA"/>
    <property type="match status" value="1"/>
</dbReference>
<dbReference type="SUPFAM" id="SSF53300">
    <property type="entry name" value="vWA-like"/>
    <property type="match status" value="1"/>
</dbReference>